<proteinExistence type="predicted"/>
<evidence type="ECO:0000313" key="2">
    <source>
        <dbReference type="EMBL" id="ONK55611.1"/>
    </source>
</evidence>
<feature type="transmembrane region" description="Helical" evidence="1">
    <location>
        <begin position="21"/>
        <end position="43"/>
    </location>
</feature>
<gene>
    <name evidence="2" type="ORF">A4U43_UnF1090</name>
</gene>
<dbReference type="InterPro" id="IPR036259">
    <property type="entry name" value="MFS_trans_sf"/>
</dbReference>
<name>A0A1R3L7M5_ASPOF</name>
<dbReference type="Gene3D" id="1.20.1250.20">
    <property type="entry name" value="MFS general substrate transporter like domains"/>
    <property type="match status" value="1"/>
</dbReference>
<organism evidence="2 3">
    <name type="scientific">Asparagus officinalis</name>
    <name type="common">Garden asparagus</name>
    <dbReference type="NCBI Taxonomy" id="4686"/>
    <lineage>
        <taxon>Eukaryota</taxon>
        <taxon>Viridiplantae</taxon>
        <taxon>Streptophyta</taxon>
        <taxon>Embryophyta</taxon>
        <taxon>Tracheophyta</taxon>
        <taxon>Spermatophyta</taxon>
        <taxon>Magnoliopsida</taxon>
        <taxon>Liliopsida</taxon>
        <taxon>Asparagales</taxon>
        <taxon>Asparagaceae</taxon>
        <taxon>Asparagoideae</taxon>
        <taxon>Asparagus</taxon>
    </lineage>
</organism>
<keyword evidence="1" id="KW-0812">Transmembrane</keyword>
<sequence length="94" mass="9940">MKEEGDEASNNNSSYYSWKQSLPHVLVATISSFLFGYHLGVVNEPLESISVDLGFAGNTSEEGLVVSMCLGAAKGISVVCFAIGIKVPLSSELV</sequence>
<evidence type="ECO:0000313" key="3">
    <source>
        <dbReference type="Proteomes" id="UP000243459"/>
    </source>
</evidence>
<reference evidence="3" key="1">
    <citation type="journal article" date="2017" name="Nat. Commun.">
        <title>The asparagus genome sheds light on the origin and evolution of a young Y chromosome.</title>
        <authorList>
            <person name="Harkess A."/>
            <person name="Zhou J."/>
            <person name="Xu C."/>
            <person name="Bowers J.E."/>
            <person name="Van der Hulst R."/>
            <person name="Ayyampalayam S."/>
            <person name="Mercati F."/>
            <person name="Riccardi P."/>
            <person name="McKain M.R."/>
            <person name="Kakrana A."/>
            <person name="Tang H."/>
            <person name="Ray J."/>
            <person name="Groenendijk J."/>
            <person name="Arikit S."/>
            <person name="Mathioni S.M."/>
            <person name="Nakano M."/>
            <person name="Shan H."/>
            <person name="Telgmann-Rauber A."/>
            <person name="Kanno A."/>
            <person name="Yue Z."/>
            <person name="Chen H."/>
            <person name="Li W."/>
            <person name="Chen Y."/>
            <person name="Xu X."/>
            <person name="Zhang Y."/>
            <person name="Luo S."/>
            <person name="Chen H."/>
            <person name="Gao J."/>
            <person name="Mao Z."/>
            <person name="Pires J.C."/>
            <person name="Luo M."/>
            <person name="Kudrna D."/>
            <person name="Wing R.A."/>
            <person name="Meyers B.C."/>
            <person name="Yi K."/>
            <person name="Kong H."/>
            <person name="Lavrijsen P."/>
            <person name="Sunseri F."/>
            <person name="Falavigna A."/>
            <person name="Ye Y."/>
            <person name="Leebens-Mack J.H."/>
            <person name="Chen G."/>
        </authorList>
    </citation>
    <scope>NUCLEOTIDE SEQUENCE [LARGE SCALE GENOMIC DNA]</scope>
    <source>
        <strain evidence="3">cv. DH0086</strain>
    </source>
</reference>
<dbReference type="Gramene" id="ONK55611">
    <property type="protein sequence ID" value="ONK55611"/>
    <property type="gene ID" value="A4U43_UnF1090"/>
</dbReference>
<feature type="transmembrane region" description="Helical" evidence="1">
    <location>
        <begin position="63"/>
        <end position="85"/>
    </location>
</feature>
<keyword evidence="3" id="KW-1185">Reference proteome</keyword>
<dbReference type="AlphaFoldDB" id="A0A1R3L7M5"/>
<evidence type="ECO:0000256" key="1">
    <source>
        <dbReference type="SAM" id="Phobius"/>
    </source>
</evidence>
<protein>
    <recommendedName>
        <fullName evidence="4">Major facilitator superfamily (MFS) profile domain-containing protein</fullName>
    </recommendedName>
</protein>
<accession>A0A1R3L7M5</accession>
<dbReference type="EMBL" id="KV863353">
    <property type="protein sequence ID" value="ONK55611.1"/>
    <property type="molecule type" value="Genomic_DNA"/>
</dbReference>
<dbReference type="Proteomes" id="UP000243459">
    <property type="component" value="Unassembled WGS sequence"/>
</dbReference>
<keyword evidence="1" id="KW-1133">Transmembrane helix</keyword>
<evidence type="ECO:0008006" key="4">
    <source>
        <dbReference type="Google" id="ProtNLM"/>
    </source>
</evidence>
<keyword evidence="1" id="KW-0472">Membrane</keyword>